<evidence type="ECO:0000313" key="2">
    <source>
        <dbReference type="Proteomes" id="UP000011688"/>
    </source>
</evidence>
<organism evidence="1 2">
    <name type="scientific">Natronococcus amylolyticus DSM 10524</name>
    <dbReference type="NCBI Taxonomy" id="1227497"/>
    <lineage>
        <taxon>Archaea</taxon>
        <taxon>Methanobacteriati</taxon>
        <taxon>Methanobacteriota</taxon>
        <taxon>Stenosarchaea group</taxon>
        <taxon>Halobacteria</taxon>
        <taxon>Halobacteriales</taxon>
        <taxon>Natrialbaceae</taxon>
        <taxon>Natronococcus</taxon>
    </lineage>
</organism>
<dbReference type="InterPro" id="IPR016024">
    <property type="entry name" value="ARM-type_fold"/>
</dbReference>
<dbReference type="AlphaFoldDB" id="L9XBW4"/>
<dbReference type="SUPFAM" id="SSF48371">
    <property type="entry name" value="ARM repeat"/>
    <property type="match status" value="1"/>
</dbReference>
<proteinExistence type="predicted"/>
<evidence type="ECO:0000313" key="1">
    <source>
        <dbReference type="EMBL" id="ELY58098.1"/>
    </source>
</evidence>
<sequence>MDWDGGQTVEQQQRSESVDLPLVLAGLDATDSTTRQEAVRTVRDGVESKPGTYVPTVPKLRELLREPAFELRGAVAFSLAELAVEAPSDVAPSADALVAVAAENPDTAATGELLRCLAAVAAERPTALADHVPELVDVTEARDGDEWGIRTLAHVSQSRPEALEPALGLLTETLASAPDDGAVPALSVLGRLARSEAELSSLAFVEHVIALLDCDDGELRRNAIGCLADVAHRRPEAVEPACSQVGAALESDDPKTRANAAVTIGRVAAADPSVVEPVRARLLELLEDDHQYVRANACIALGRGDVAEARGRLSTLAAGDPEPSVRDRAAWACGELS</sequence>
<dbReference type="RefSeq" id="WP_005555709.1">
    <property type="nucleotide sequence ID" value="NZ_AOIB01000021.1"/>
</dbReference>
<dbReference type="STRING" id="1227497.C491_09894"/>
<dbReference type="OrthoDB" id="197870at2157"/>
<dbReference type="EMBL" id="AOIB01000021">
    <property type="protein sequence ID" value="ELY58098.1"/>
    <property type="molecule type" value="Genomic_DNA"/>
</dbReference>
<dbReference type="eggNOG" id="arCOG02966">
    <property type="taxonomic scope" value="Archaea"/>
</dbReference>
<protein>
    <submittedName>
        <fullName evidence="1">Uncharacterized protein</fullName>
    </submittedName>
</protein>
<reference evidence="1 2" key="1">
    <citation type="journal article" date="2014" name="PLoS Genet.">
        <title>Phylogenetically driven sequencing of extremely halophilic archaea reveals strategies for static and dynamic osmo-response.</title>
        <authorList>
            <person name="Becker E.A."/>
            <person name="Seitzer P.M."/>
            <person name="Tritt A."/>
            <person name="Larsen D."/>
            <person name="Krusor M."/>
            <person name="Yao A.I."/>
            <person name="Wu D."/>
            <person name="Madern D."/>
            <person name="Eisen J.A."/>
            <person name="Darling A.E."/>
            <person name="Facciotti M.T."/>
        </authorList>
    </citation>
    <scope>NUCLEOTIDE SEQUENCE [LARGE SCALE GENOMIC DNA]</scope>
    <source>
        <strain evidence="1 2">DSM 10524</strain>
    </source>
</reference>
<dbReference type="Proteomes" id="UP000011688">
    <property type="component" value="Unassembled WGS sequence"/>
</dbReference>
<name>L9XBW4_9EURY</name>
<dbReference type="InterPro" id="IPR011989">
    <property type="entry name" value="ARM-like"/>
</dbReference>
<dbReference type="Pfam" id="PF13646">
    <property type="entry name" value="HEAT_2"/>
    <property type="match status" value="1"/>
</dbReference>
<gene>
    <name evidence="1" type="ORF">C491_09894</name>
</gene>
<keyword evidence="2" id="KW-1185">Reference proteome</keyword>
<comment type="caution">
    <text evidence="1">The sequence shown here is derived from an EMBL/GenBank/DDBJ whole genome shotgun (WGS) entry which is preliminary data.</text>
</comment>
<accession>L9XBW4</accession>
<dbReference type="Gene3D" id="1.25.10.10">
    <property type="entry name" value="Leucine-rich Repeat Variant"/>
    <property type="match status" value="2"/>
</dbReference>